<dbReference type="AlphaFoldDB" id="A0AAV5QYH3"/>
<sequence length="131" mass="15955">MEELRQRKKPLSTTIIKDEHSGLKYNYEDRLSKLKLFKTSILMLYLTLAVGYFSFSSYEIFSMWIFDIYWYYYKNVRDSSNPNFLRDIYFNDSIVTAFHLFKGIVLFYIFKFINSKLLLTYDDNDELDKYN</sequence>
<feature type="transmembrane region" description="Helical" evidence="1">
    <location>
        <begin position="42"/>
        <end position="73"/>
    </location>
</feature>
<comment type="caution">
    <text evidence="2">The sequence shown here is derived from an EMBL/GenBank/DDBJ whole genome shotgun (WGS) entry which is preliminary data.</text>
</comment>
<keyword evidence="1" id="KW-0812">Transmembrane</keyword>
<evidence type="ECO:0000313" key="2">
    <source>
        <dbReference type="EMBL" id="GMM44259.1"/>
    </source>
</evidence>
<dbReference type="Proteomes" id="UP001378960">
    <property type="component" value="Unassembled WGS sequence"/>
</dbReference>
<evidence type="ECO:0000256" key="1">
    <source>
        <dbReference type="SAM" id="Phobius"/>
    </source>
</evidence>
<feature type="transmembrane region" description="Helical" evidence="1">
    <location>
        <begin position="93"/>
        <end position="110"/>
    </location>
</feature>
<gene>
    <name evidence="2" type="ORF">DAPK24_008340</name>
</gene>
<keyword evidence="1" id="KW-1133">Transmembrane helix</keyword>
<accession>A0AAV5QYH3</accession>
<evidence type="ECO:0000313" key="3">
    <source>
        <dbReference type="Proteomes" id="UP001378960"/>
    </source>
</evidence>
<dbReference type="EMBL" id="BTGB01000001">
    <property type="protein sequence ID" value="GMM44259.1"/>
    <property type="molecule type" value="Genomic_DNA"/>
</dbReference>
<name>A0AAV5QYH3_PICKL</name>
<reference evidence="2 3" key="1">
    <citation type="journal article" date="2023" name="Elife">
        <title>Identification of key yeast species and microbe-microbe interactions impacting larval growth of Drosophila in the wild.</title>
        <authorList>
            <person name="Mure A."/>
            <person name="Sugiura Y."/>
            <person name="Maeda R."/>
            <person name="Honda K."/>
            <person name="Sakurai N."/>
            <person name="Takahashi Y."/>
            <person name="Watada M."/>
            <person name="Katoh T."/>
            <person name="Gotoh A."/>
            <person name="Gotoh Y."/>
            <person name="Taniguchi I."/>
            <person name="Nakamura K."/>
            <person name="Hayashi T."/>
            <person name="Katayama T."/>
            <person name="Uemura T."/>
            <person name="Hattori Y."/>
        </authorList>
    </citation>
    <scope>NUCLEOTIDE SEQUENCE [LARGE SCALE GENOMIC DNA]</scope>
    <source>
        <strain evidence="2 3">PK-24</strain>
    </source>
</reference>
<organism evidence="2 3">
    <name type="scientific">Pichia kluyveri</name>
    <name type="common">Yeast</name>
    <dbReference type="NCBI Taxonomy" id="36015"/>
    <lineage>
        <taxon>Eukaryota</taxon>
        <taxon>Fungi</taxon>
        <taxon>Dikarya</taxon>
        <taxon>Ascomycota</taxon>
        <taxon>Saccharomycotina</taxon>
        <taxon>Pichiomycetes</taxon>
        <taxon>Pichiales</taxon>
        <taxon>Pichiaceae</taxon>
        <taxon>Pichia</taxon>
    </lineage>
</organism>
<protein>
    <recommendedName>
        <fullName evidence="4">TLC domain-containing protein</fullName>
    </recommendedName>
</protein>
<evidence type="ECO:0008006" key="4">
    <source>
        <dbReference type="Google" id="ProtNLM"/>
    </source>
</evidence>
<keyword evidence="1" id="KW-0472">Membrane</keyword>
<keyword evidence="3" id="KW-1185">Reference proteome</keyword>
<proteinExistence type="predicted"/>